<evidence type="ECO:0000256" key="11">
    <source>
        <dbReference type="ARBA" id="ARBA00022692"/>
    </source>
</evidence>
<evidence type="ECO:0000256" key="13">
    <source>
        <dbReference type="ARBA" id="ARBA00023098"/>
    </source>
</evidence>
<sequence length="185" mass="20454">MNLPNRLTIARILLTPFFMAFLLLQFPNGHPIFPHQNIIAAFIFIAASITDSLDGYIARKRHQITVFGKFMDPLADKLLIAAALISLVELGDVSAWIAWVILGREFAVTGLRAILAADGIVISASKWGKAKTVTQIIAVSEILLRDWPVGSLNIPVGQIFLYIALLLTIISGLDYFVKARRSFKH</sequence>
<dbReference type="EC" id="2.7.8.5" evidence="6 18"/>
<dbReference type="Proteomes" id="UP000186102">
    <property type="component" value="Unassembled WGS sequence"/>
</dbReference>
<comment type="catalytic activity">
    <reaction evidence="17">
        <text>a CDP-1,2-diacyl-sn-glycerol + sn-glycerol 3-phosphate = a 1,2-diacyl-sn-glycero-3-phospho-(1'-sn-glycero-3'-phosphate) + CMP + H(+)</text>
        <dbReference type="Rhea" id="RHEA:12593"/>
        <dbReference type="ChEBI" id="CHEBI:15378"/>
        <dbReference type="ChEBI" id="CHEBI:57597"/>
        <dbReference type="ChEBI" id="CHEBI:58332"/>
        <dbReference type="ChEBI" id="CHEBI:60110"/>
        <dbReference type="ChEBI" id="CHEBI:60377"/>
        <dbReference type="EC" id="2.7.8.5"/>
    </reaction>
</comment>
<evidence type="ECO:0000256" key="19">
    <source>
        <dbReference type="RuleBase" id="RU003750"/>
    </source>
</evidence>
<evidence type="ECO:0000256" key="9">
    <source>
        <dbReference type="ARBA" id="ARBA00022516"/>
    </source>
</evidence>
<dbReference type="GO" id="GO:0005886">
    <property type="term" value="C:plasma membrane"/>
    <property type="evidence" value="ECO:0007669"/>
    <property type="project" value="UniProtKB-SubCell"/>
</dbReference>
<evidence type="ECO:0000256" key="12">
    <source>
        <dbReference type="ARBA" id="ARBA00022989"/>
    </source>
</evidence>
<keyword evidence="22" id="KW-1185">Reference proteome</keyword>
<dbReference type="InterPro" id="IPR043130">
    <property type="entry name" value="CDP-OH_PTrfase_TM_dom"/>
</dbReference>
<keyword evidence="11 20" id="KW-0812">Transmembrane</keyword>
<protein>
    <recommendedName>
        <fullName evidence="7 18">CDP-diacylglycerol--glycerol-3-phosphate 3-phosphatidyltransferase</fullName>
        <ecNumber evidence="6 18">2.7.8.5</ecNumber>
    </recommendedName>
</protein>
<organism evidence="21 22">
    <name type="scientific">Desulfosporosinus metallidurans</name>
    <dbReference type="NCBI Taxonomy" id="1888891"/>
    <lineage>
        <taxon>Bacteria</taxon>
        <taxon>Bacillati</taxon>
        <taxon>Bacillota</taxon>
        <taxon>Clostridia</taxon>
        <taxon>Eubacteriales</taxon>
        <taxon>Desulfitobacteriaceae</taxon>
        <taxon>Desulfosporosinus</taxon>
    </lineage>
</organism>
<evidence type="ECO:0000256" key="8">
    <source>
        <dbReference type="ARBA" id="ARBA00022475"/>
    </source>
</evidence>
<dbReference type="InterPro" id="IPR000462">
    <property type="entry name" value="CDP-OH_P_trans"/>
</dbReference>
<keyword evidence="15" id="KW-0594">Phospholipid biosynthesis</keyword>
<comment type="pathway">
    <text evidence="3">Phospholipid metabolism; phosphatidylglycerol biosynthesis; phosphatidylglycerol from CDP-diacylglycerol: step 1/2.</text>
</comment>
<feature type="transmembrane region" description="Helical" evidence="20">
    <location>
        <begin position="38"/>
        <end position="57"/>
    </location>
</feature>
<keyword evidence="9" id="KW-0444">Lipid biosynthesis</keyword>
<dbReference type="RefSeq" id="WP_075362892.1">
    <property type="nucleotide sequence ID" value="NZ_MLBF01000001.1"/>
</dbReference>
<evidence type="ECO:0000256" key="10">
    <source>
        <dbReference type="ARBA" id="ARBA00022679"/>
    </source>
</evidence>
<dbReference type="EMBL" id="MLBF01000001">
    <property type="protein sequence ID" value="OLN33865.1"/>
    <property type="molecule type" value="Genomic_DNA"/>
</dbReference>
<dbReference type="FunFam" id="1.20.120.1760:FF:000004">
    <property type="entry name" value="CDP-diacylglycerol--glycerol-3-phosphate 3-phosphatidyltransferase"/>
    <property type="match status" value="1"/>
</dbReference>
<comment type="subcellular location">
    <subcellularLocation>
        <location evidence="2">Cell membrane</location>
        <topology evidence="2">Multi-pass membrane protein</topology>
    </subcellularLocation>
</comment>
<evidence type="ECO:0000256" key="16">
    <source>
        <dbReference type="ARBA" id="ARBA00023264"/>
    </source>
</evidence>
<keyword evidence="16" id="KW-1208">Phospholipid metabolism</keyword>
<keyword evidence="14 20" id="KW-0472">Membrane</keyword>
<proteinExistence type="inferred from homology"/>
<evidence type="ECO:0000256" key="20">
    <source>
        <dbReference type="SAM" id="Phobius"/>
    </source>
</evidence>
<evidence type="ECO:0000256" key="15">
    <source>
        <dbReference type="ARBA" id="ARBA00023209"/>
    </source>
</evidence>
<dbReference type="GO" id="GO:0006655">
    <property type="term" value="P:phosphatidylglycerol biosynthetic process"/>
    <property type="evidence" value="ECO:0007669"/>
    <property type="project" value="UniProtKB-UniPathway"/>
</dbReference>
<dbReference type="AlphaFoldDB" id="A0A1Q8R2L9"/>
<name>A0A1Q8R2L9_9FIRM</name>
<dbReference type="OrthoDB" id="9796672at2"/>
<evidence type="ECO:0000256" key="2">
    <source>
        <dbReference type="ARBA" id="ARBA00004651"/>
    </source>
</evidence>
<dbReference type="Pfam" id="PF01066">
    <property type="entry name" value="CDP-OH_P_transf"/>
    <property type="match status" value="1"/>
</dbReference>
<dbReference type="Gene3D" id="1.20.120.1760">
    <property type="match status" value="1"/>
</dbReference>
<accession>A0A1Q8R2L9</accession>
<evidence type="ECO:0000313" key="21">
    <source>
        <dbReference type="EMBL" id="OLN33865.1"/>
    </source>
</evidence>
<evidence type="ECO:0000256" key="3">
    <source>
        <dbReference type="ARBA" id="ARBA00005042"/>
    </source>
</evidence>
<dbReference type="NCBIfam" id="TIGR00560">
    <property type="entry name" value="pgsA"/>
    <property type="match status" value="1"/>
</dbReference>
<evidence type="ECO:0000256" key="6">
    <source>
        <dbReference type="ARBA" id="ARBA00013170"/>
    </source>
</evidence>
<dbReference type="PROSITE" id="PS00379">
    <property type="entry name" value="CDP_ALCOHOL_P_TRANSF"/>
    <property type="match status" value="1"/>
</dbReference>
<evidence type="ECO:0000313" key="22">
    <source>
        <dbReference type="Proteomes" id="UP000186102"/>
    </source>
</evidence>
<feature type="transmembrane region" description="Helical" evidence="20">
    <location>
        <begin position="78"/>
        <end position="102"/>
    </location>
</feature>
<dbReference type="UniPathway" id="UPA00084">
    <property type="reaction ID" value="UER00503"/>
</dbReference>
<evidence type="ECO:0000256" key="7">
    <source>
        <dbReference type="ARBA" id="ARBA00014944"/>
    </source>
</evidence>
<keyword evidence="13" id="KW-0443">Lipid metabolism</keyword>
<evidence type="ECO:0000256" key="5">
    <source>
        <dbReference type="ARBA" id="ARBA00010441"/>
    </source>
</evidence>
<gene>
    <name evidence="21" type="ORF">DSOL_0043</name>
</gene>
<dbReference type="PIRSF" id="PIRSF000847">
    <property type="entry name" value="Phos_ph_gly_syn"/>
    <property type="match status" value="1"/>
</dbReference>
<comment type="similarity">
    <text evidence="5 19">Belongs to the CDP-alcohol phosphatidyltransferase class-I family.</text>
</comment>
<comment type="pathway">
    <text evidence="4">Lipid metabolism.</text>
</comment>
<dbReference type="InterPro" id="IPR050324">
    <property type="entry name" value="CDP-alcohol_PTase-I"/>
</dbReference>
<keyword evidence="12 20" id="KW-1133">Transmembrane helix</keyword>
<reference evidence="21 22" key="1">
    <citation type="submission" date="2016-09" db="EMBL/GenBank/DDBJ databases">
        <title>Complete genome of Desulfosporosinus sp. OL.</title>
        <authorList>
            <person name="Mardanov A."/>
            <person name="Beletsky A."/>
            <person name="Panova A."/>
            <person name="Karnachuk O."/>
            <person name="Ravin N."/>
        </authorList>
    </citation>
    <scope>NUCLEOTIDE SEQUENCE [LARGE SCALE GENOMIC DNA]</scope>
    <source>
        <strain evidence="21 22">OL</strain>
    </source>
</reference>
<dbReference type="GO" id="GO:0008444">
    <property type="term" value="F:CDP-diacylglycerol-glycerol-3-phosphate 3-phosphatidyltransferase activity"/>
    <property type="evidence" value="ECO:0007669"/>
    <property type="project" value="UniProtKB-UniRule"/>
</dbReference>
<dbReference type="PANTHER" id="PTHR14269">
    <property type="entry name" value="CDP-DIACYLGLYCEROL--GLYCEROL-3-PHOSPHATE 3-PHOSPHATIDYLTRANSFERASE-RELATED"/>
    <property type="match status" value="1"/>
</dbReference>
<evidence type="ECO:0000256" key="14">
    <source>
        <dbReference type="ARBA" id="ARBA00023136"/>
    </source>
</evidence>
<evidence type="ECO:0000256" key="18">
    <source>
        <dbReference type="NCBIfam" id="TIGR00560"/>
    </source>
</evidence>
<keyword evidence="10 19" id="KW-0808">Transferase</keyword>
<dbReference type="PANTHER" id="PTHR14269:SF62">
    <property type="entry name" value="CDP-DIACYLGLYCEROL--GLYCEROL-3-PHOSPHATE 3-PHOSPHATIDYLTRANSFERASE 1, CHLOROPLASTIC"/>
    <property type="match status" value="1"/>
</dbReference>
<comment type="caution">
    <text evidence="21">The sequence shown here is derived from an EMBL/GenBank/DDBJ whole genome shotgun (WGS) entry which is preliminary data.</text>
</comment>
<keyword evidence="8" id="KW-1003">Cell membrane</keyword>
<dbReference type="InterPro" id="IPR004570">
    <property type="entry name" value="Phosphatidylglycerol_P_synth"/>
</dbReference>
<dbReference type="InterPro" id="IPR048254">
    <property type="entry name" value="CDP_ALCOHOL_P_TRANSF_CS"/>
</dbReference>
<comment type="function">
    <text evidence="1">This protein catalyzes the committed step to the synthesis of the acidic phospholipids.</text>
</comment>
<evidence type="ECO:0000256" key="1">
    <source>
        <dbReference type="ARBA" id="ARBA00003973"/>
    </source>
</evidence>
<evidence type="ECO:0000256" key="4">
    <source>
        <dbReference type="ARBA" id="ARBA00005189"/>
    </source>
</evidence>
<feature type="transmembrane region" description="Helical" evidence="20">
    <location>
        <begin position="159"/>
        <end position="177"/>
    </location>
</feature>
<evidence type="ECO:0000256" key="17">
    <source>
        <dbReference type="ARBA" id="ARBA00048586"/>
    </source>
</evidence>
<feature type="transmembrane region" description="Helical" evidence="20">
    <location>
        <begin position="7"/>
        <end position="26"/>
    </location>
</feature>
<dbReference type="STRING" id="1888891.DSOL_0043"/>